<proteinExistence type="predicted"/>
<evidence type="ECO:0000313" key="3">
    <source>
        <dbReference type="Proteomes" id="UP000065641"/>
    </source>
</evidence>
<protein>
    <submittedName>
        <fullName evidence="2">Uncharacterized protein</fullName>
    </submittedName>
</protein>
<dbReference type="RefSeq" id="WP_058021102.1">
    <property type="nucleotide sequence ID" value="NZ_CP013189.1"/>
</dbReference>
<evidence type="ECO:0000256" key="1">
    <source>
        <dbReference type="SAM" id="Phobius"/>
    </source>
</evidence>
<gene>
    <name evidence="2" type="ORF">PS2015_903</name>
</gene>
<dbReference type="Proteomes" id="UP000065641">
    <property type="component" value="Chromosome"/>
</dbReference>
<reference evidence="2 3" key="1">
    <citation type="submission" date="2015-11" db="EMBL/GenBank/DDBJ databases">
        <authorList>
            <person name="Zhang Y."/>
            <person name="Guo Z."/>
        </authorList>
    </citation>
    <scope>NUCLEOTIDE SEQUENCE [LARGE SCALE GENOMIC DNA]</scope>
    <source>
        <strain evidence="2 3">KCTC 32221</strain>
    </source>
</reference>
<dbReference type="KEGG" id="pspi:PS2015_903"/>
<sequence>MKKLIWIVFFTALVVVNLLAMAAEYFGGVYIAIPYRLVVVLAISMISSIFIGAWMLLKTAEKEEPRS</sequence>
<evidence type="ECO:0000313" key="2">
    <source>
        <dbReference type="EMBL" id="ALO45573.1"/>
    </source>
</evidence>
<dbReference type="OrthoDB" id="7068026at2"/>
<organism evidence="2 3">
    <name type="scientific">Pseudohongiella spirulinae</name>
    <dbReference type="NCBI Taxonomy" id="1249552"/>
    <lineage>
        <taxon>Bacteria</taxon>
        <taxon>Pseudomonadati</taxon>
        <taxon>Pseudomonadota</taxon>
        <taxon>Gammaproteobacteria</taxon>
        <taxon>Pseudomonadales</taxon>
        <taxon>Pseudohongiellaceae</taxon>
        <taxon>Pseudohongiella</taxon>
    </lineage>
</organism>
<dbReference type="STRING" id="1249552.PS2015_903"/>
<keyword evidence="1" id="KW-0472">Membrane</keyword>
<dbReference type="AlphaFoldDB" id="A0A0S2KBN1"/>
<keyword evidence="3" id="KW-1185">Reference proteome</keyword>
<name>A0A0S2KBN1_9GAMM</name>
<feature type="transmembrane region" description="Helical" evidence="1">
    <location>
        <begin position="32"/>
        <end position="57"/>
    </location>
</feature>
<accession>A0A0S2KBN1</accession>
<dbReference type="EMBL" id="CP013189">
    <property type="protein sequence ID" value="ALO45573.1"/>
    <property type="molecule type" value="Genomic_DNA"/>
</dbReference>
<keyword evidence="1" id="KW-0812">Transmembrane</keyword>
<keyword evidence="1" id="KW-1133">Transmembrane helix</keyword>